<gene>
    <name evidence="6" type="ORF">SISNIDRAFT_483673</name>
</gene>
<feature type="transmembrane region" description="Helical" evidence="5">
    <location>
        <begin position="148"/>
        <end position="167"/>
    </location>
</feature>
<dbReference type="InterPro" id="IPR017974">
    <property type="entry name" value="Claudin_CS"/>
</dbReference>
<dbReference type="Pfam" id="PF06687">
    <property type="entry name" value="SUR7"/>
    <property type="match status" value="2"/>
</dbReference>
<evidence type="ECO:0000256" key="3">
    <source>
        <dbReference type="ARBA" id="ARBA00022989"/>
    </source>
</evidence>
<feature type="transmembrane region" description="Helical" evidence="5">
    <location>
        <begin position="328"/>
        <end position="350"/>
    </location>
</feature>
<dbReference type="PROSITE" id="PS01346">
    <property type="entry name" value="CLAUDIN"/>
    <property type="match status" value="1"/>
</dbReference>
<evidence type="ECO:0000256" key="4">
    <source>
        <dbReference type="ARBA" id="ARBA00023136"/>
    </source>
</evidence>
<dbReference type="GO" id="GO:0035838">
    <property type="term" value="C:growing cell tip"/>
    <property type="evidence" value="ECO:0007669"/>
    <property type="project" value="TreeGrafter"/>
</dbReference>
<proteinExistence type="predicted"/>
<keyword evidence="7" id="KW-1185">Reference proteome</keyword>
<dbReference type="STRING" id="1314777.A0A164WWZ0"/>
<dbReference type="OrthoDB" id="2354757at2759"/>
<name>A0A164WWZ0_9AGAM</name>
<evidence type="ECO:0000313" key="6">
    <source>
        <dbReference type="EMBL" id="KZS95440.1"/>
    </source>
</evidence>
<evidence type="ECO:0000256" key="5">
    <source>
        <dbReference type="SAM" id="Phobius"/>
    </source>
</evidence>
<protein>
    <recommendedName>
        <fullName evidence="8">Pali-domain-containing protein</fullName>
    </recommendedName>
</protein>
<sequence>MAKTTFKDTSNLPTYTPNYLPQTPVLIKEVDLGAWGFCIVDTQNKTSCHNEIGYSFALTSPSGSHATIPTEWINALGLTPIAAAINFVAFIVNIPTRRGSTYLGLVTATLAVLMTFVAFIYDIVFFALVKKELGKLAGQPSTDTGGGLWLTFDAVIELLVLAPFLLLSARAAAMRKANPQPAVVEDLQMTTSRTTSEADFEKGLVMESEKPVWQHFRNSPPIVGLNAAKATFDNSSSLPSGPDGTITELRLGLWGYCTSSAFGHRTCQTMAGYNFTLESPDGTTVNIPSEWTNAIVALEIIAAYFVLVAFIFNILFPLRRKTTGAWKVIVASGVGLVMAFGAFLTEIIFFALVKHRLGGLGVPVTTKTGGVFWLSFVAVLQLIMTTTILVVGPRCYHWWDEPSDARSDAHQEALIRNAS</sequence>
<dbReference type="PANTHER" id="PTHR28013:SF3">
    <property type="entry name" value="PROTEIN DCV1-RELATED"/>
    <property type="match status" value="1"/>
</dbReference>
<accession>A0A164WWZ0</accession>
<dbReference type="InterPro" id="IPR051380">
    <property type="entry name" value="pH-response_reg_palI/RIM9"/>
</dbReference>
<feature type="transmembrane region" description="Helical" evidence="5">
    <location>
        <begin position="104"/>
        <end position="128"/>
    </location>
</feature>
<evidence type="ECO:0000313" key="7">
    <source>
        <dbReference type="Proteomes" id="UP000076722"/>
    </source>
</evidence>
<keyword evidence="2 5" id="KW-0812">Transmembrane</keyword>
<evidence type="ECO:0000256" key="2">
    <source>
        <dbReference type="ARBA" id="ARBA00022692"/>
    </source>
</evidence>
<evidence type="ECO:0000256" key="1">
    <source>
        <dbReference type="ARBA" id="ARBA00004141"/>
    </source>
</evidence>
<feature type="transmembrane region" description="Helical" evidence="5">
    <location>
        <begin position="371"/>
        <end position="392"/>
    </location>
</feature>
<dbReference type="AlphaFoldDB" id="A0A164WWZ0"/>
<dbReference type="EMBL" id="KV419401">
    <property type="protein sequence ID" value="KZS95440.1"/>
    <property type="molecule type" value="Genomic_DNA"/>
</dbReference>
<organism evidence="6 7">
    <name type="scientific">Sistotremastrum niveocremeum HHB9708</name>
    <dbReference type="NCBI Taxonomy" id="1314777"/>
    <lineage>
        <taxon>Eukaryota</taxon>
        <taxon>Fungi</taxon>
        <taxon>Dikarya</taxon>
        <taxon>Basidiomycota</taxon>
        <taxon>Agaricomycotina</taxon>
        <taxon>Agaricomycetes</taxon>
        <taxon>Sistotremastrales</taxon>
        <taxon>Sistotremastraceae</taxon>
        <taxon>Sertulicium</taxon>
        <taxon>Sertulicium niveocremeum</taxon>
    </lineage>
</organism>
<dbReference type="InterPro" id="IPR009571">
    <property type="entry name" value="SUR7/Rim9-like_fungi"/>
</dbReference>
<comment type="subcellular location">
    <subcellularLocation>
        <location evidence="1">Membrane</location>
        <topology evidence="1">Multi-pass membrane protein</topology>
    </subcellularLocation>
</comment>
<dbReference type="PANTHER" id="PTHR28013">
    <property type="entry name" value="PROTEIN DCV1-RELATED"/>
    <property type="match status" value="1"/>
</dbReference>
<dbReference type="Proteomes" id="UP000076722">
    <property type="component" value="Unassembled WGS sequence"/>
</dbReference>
<evidence type="ECO:0008006" key="8">
    <source>
        <dbReference type="Google" id="ProtNLM"/>
    </source>
</evidence>
<keyword evidence="4 5" id="KW-0472">Membrane</keyword>
<feature type="transmembrane region" description="Helical" evidence="5">
    <location>
        <begin position="294"/>
        <end position="316"/>
    </location>
</feature>
<dbReference type="GO" id="GO:0005886">
    <property type="term" value="C:plasma membrane"/>
    <property type="evidence" value="ECO:0007669"/>
    <property type="project" value="InterPro"/>
</dbReference>
<feature type="transmembrane region" description="Helical" evidence="5">
    <location>
        <begin position="72"/>
        <end position="92"/>
    </location>
</feature>
<reference evidence="6 7" key="1">
    <citation type="journal article" date="2016" name="Mol. Biol. Evol.">
        <title>Comparative Genomics of Early-Diverging Mushroom-Forming Fungi Provides Insights into the Origins of Lignocellulose Decay Capabilities.</title>
        <authorList>
            <person name="Nagy L.G."/>
            <person name="Riley R."/>
            <person name="Tritt A."/>
            <person name="Adam C."/>
            <person name="Daum C."/>
            <person name="Floudas D."/>
            <person name="Sun H."/>
            <person name="Yadav J.S."/>
            <person name="Pangilinan J."/>
            <person name="Larsson K.H."/>
            <person name="Matsuura K."/>
            <person name="Barry K."/>
            <person name="Labutti K."/>
            <person name="Kuo R."/>
            <person name="Ohm R.A."/>
            <person name="Bhattacharya S.S."/>
            <person name="Shirouzu T."/>
            <person name="Yoshinaga Y."/>
            <person name="Martin F.M."/>
            <person name="Grigoriev I.V."/>
            <person name="Hibbett D.S."/>
        </authorList>
    </citation>
    <scope>NUCLEOTIDE SEQUENCE [LARGE SCALE GENOMIC DNA]</scope>
    <source>
        <strain evidence="6 7">HHB9708</strain>
    </source>
</reference>
<keyword evidence="3 5" id="KW-1133">Transmembrane helix</keyword>
<dbReference type="GO" id="GO:0032153">
    <property type="term" value="C:cell division site"/>
    <property type="evidence" value="ECO:0007669"/>
    <property type="project" value="TreeGrafter"/>
</dbReference>